<keyword evidence="3" id="KW-1185">Reference proteome</keyword>
<evidence type="ECO:0000313" key="3">
    <source>
        <dbReference type="Proteomes" id="UP000199515"/>
    </source>
</evidence>
<proteinExistence type="predicted"/>
<name>A0A1H2UTI1_9PSEU</name>
<dbReference type="Proteomes" id="UP000199515">
    <property type="component" value="Unassembled WGS sequence"/>
</dbReference>
<evidence type="ECO:0000313" key="2">
    <source>
        <dbReference type="EMBL" id="SDW59421.1"/>
    </source>
</evidence>
<protein>
    <submittedName>
        <fullName evidence="2">Uncharacterized protein</fullName>
    </submittedName>
</protein>
<feature type="transmembrane region" description="Helical" evidence="1">
    <location>
        <begin position="6"/>
        <end position="26"/>
    </location>
</feature>
<sequence length="116" mass="12666">MSDVLHKLVSLVLTGALIGLVGWLSVTVRKKKVAKAEAAAPAPVEDRSQALLRQAQQFDRSRDEMAAQGRLAEAMTHAHAAAQHWHELTQARPGRFQAEERAALKRLSELETAGHA</sequence>
<dbReference type="AlphaFoldDB" id="A0A1H2UTI1"/>
<dbReference type="OrthoDB" id="4248193at2"/>
<dbReference type="STRING" id="589385.SAMN05421504_101997"/>
<keyword evidence="1" id="KW-1133">Transmembrane helix</keyword>
<organism evidence="2 3">
    <name type="scientific">Amycolatopsis xylanica</name>
    <dbReference type="NCBI Taxonomy" id="589385"/>
    <lineage>
        <taxon>Bacteria</taxon>
        <taxon>Bacillati</taxon>
        <taxon>Actinomycetota</taxon>
        <taxon>Actinomycetes</taxon>
        <taxon>Pseudonocardiales</taxon>
        <taxon>Pseudonocardiaceae</taxon>
        <taxon>Amycolatopsis</taxon>
    </lineage>
</organism>
<gene>
    <name evidence="2" type="ORF">SAMN05421504_101997</name>
</gene>
<dbReference type="RefSeq" id="WP_091287080.1">
    <property type="nucleotide sequence ID" value="NZ_FNON01000001.1"/>
</dbReference>
<reference evidence="2 3" key="1">
    <citation type="submission" date="2016-10" db="EMBL/GenBank/DDBJ databases">
        <authorList>
            <person name="de Groot N.N."/>
        </authorList>
    </citation>
    <scope>NUCLEOTIDE SEQUENCE [LARGE SCALE GENOMIC DNA]</scope>
    <source>
        <strain evidence="2 3">CPCC 202699</strain>
    </source>
</reference>
<keyword evidence="1" id="KW-0812">Transmembrane</keyword>
<keyword evidence="1" id="KW-0472">Membrane</keyword>
<evidence type="ECO:0000256" key="1">
    <source>
        <dbReference type="SAM" id="Phobius"/>
    </source>
</evidence>
<dbReference type="EMBL" id="FNON01000001">
    <property type="protein sequence ID" value="SDW59421.1"/>
    <property type="molecule type" value="Genomic_DNA"/>
</dbReference>
<accession>A0A1H2UTI1</accession>